<feature type="active site" description="Schiff-base intermediate with acetaldehyde" evidence="7">
    <location>
        <position position="151"/>
    </location>
</feature>
<keyword evidence="4 7" id="KW-0704">Schiff base</keyword>
<name>A0A9D1G0R2_9FIRM</name>
<feature type="active site" description="Proton donor/acceptor" evidence="7">
    <location>
        <position position="89"/>
    </location>
</feature>
<comment type="catalytic activity">
    <reaction evidence="5 7">
        <text>2-deoxy-D-ribose 5-phosphate = D-glyceraldehyde 3-phosphate + acetaldehyde</text>
        <dbReference type="Rhea" id="RHEA:12821"/>
        <dbReference type="ChEBI" id="CHEBI:15343"/>
        <dbReference type="ChEBI" id="CHEBI:59776"/>
        <dbReference type="ChEBI" id="CHEBI:62877"/>
        <dbReference type="EC" id="4.1.2.4"/>
    </reaction>
</comment>
<feature type="active site" description="Proton donor/acceptor" evidence="7">
    <location>
        <position position="180"/>
    </location>
</feature>
<dbReference type="InterPro" id="IPR013785">
    <property type="entry name" value="Aldolase_TIM"/>
</dbReference>
<evidence type="ECO:0000256" key="4">
    <source>
        <dbReference type="ARBA" id="ARBA00023270"/>
    </source>
</evidence>
<dbReference type="InterPro" id="IPR028581">
    <property type="entry name" value="DeoC_typeI"/>
</dbReference>
<accession>A0A9D1G0R2</accession>
<dbReference type="InterPro" id="IPR011343">
    <property type="entry name" value="DeoC"/>
</dbReference>
<dbReference type="EC" id="4.1.2.4" evidence="7"/>
<comment type="pathway">
    <text evidence="7">Carbohydrate degradation; 2-deoxy-D-ribose 1-phosphate degradation; D-glyceraldehyde 3-phosphate and acetaldehyde from 2-deoxy-alpha-D-ribose 1-phosphate: step 2/2.</text>
</comment>
<dbReference type="PANTHER" id="PTHR10889">
    <property type="entry name" value="DEOXYRIBOSE-PHOSPHATE ALDOLASE"/>
    <property type="match status" value="1"/>
</dbReference>
<evidence type="ECO:0000313" key="8">
    <source>
        <dbReference type="EMBL" id="HIS93126.1"/>
    </source>
</evidence>
<keyword evidence="2 7" id="KW-0963">Cytoplasm</keyword>
<comment type="caution">
    <text evidence="8">The sequence shown here is derived from an EMBL/GenBank/DDBJ whole genome shotgun (WGS) entry which is preliminary data.</text>
</comment>
<dbReference type="PIRSF" id="PIRSF001357">
    <property type="entry name" value="DeoC"/>
    <property type="match status" value="1"/>
</dbReference>
<evidence type="ECO:0000256" key="6">
    <source>
        <dbReference type="ARBA" id="ARBA00056337"/>
    </source>
</evidence>
<dbReference type="EMBL" id="DVJN01000179">
    <property type="protein sequence ID" value="HIS93126.1"/>
    <property type="molecule type" value="Genomic_DNA"/>
</dbReference>
<dbReference type="InterPro" id="IPR002915">
    <property type="entry name" value="DeoC/FbaB/LacD_aldolase"/>
</dbReference>
<evidence type="ECO:0000256" key="1">
    <source>
        <dbReference type="ARBA" id="ARBA00010936"/>
    </source>
</evidence>
<evidence type="ECO:0000256" key="3">
    <source>
        <dbReference type="ARBA" id="ARBA00023239"/>
    </source>
</evidence>
<dbReference type="GO" id="GO:0009264">
    <property type="term" value="P:deoxyribonucleotide catabolic process"/>
    <property type="evidence" value="ECO:0007669"/>
    <property type="project" value="UniProtKB-UniRule"/>
</dbReference>
<evidence type="ECO:0000256" key="2">
    <source>
        <dbReference type="ARBA" id="ARBA00022490"/>
    </source>
</evidence>
<dbReference type="GO" id="GO:0004139">
    <property type="term" value="F:deoxyribose-phosphate aldolase activity"/>
    <property type="evidence" value="ECO:0007669"/>
    <property type="project" value="UniProtKB-UniRule"/>
</dbReference>
<dbReference type="GO" id="GO:0006018">
    <property type="term" value="P:2-deoxyribose 1-phosphate catabolic process"/>
    <property type="evidence" value="ECO:0007669"/>
    <property type="project" value="UniProtKB-UniRule"/>
</dbReference>
<dbReference type="Gene3D" id="3.20.20.70">
    <property type="entry name" value="Aldolase class I"/>
    <property type="match status" value="1"/>
</dbReference>
<comment type="similarity">
    <text evidence="1 7">Belongs to the DeoC/FbaB aldolase family. DeoC type 1 subfamily.</text>
</comment>
<evidence type="ECO:0000256" key="5">
    <source>
        <dbReference type="ARBA" id="ARBA00048791"/>
    </source>
</evidence>
<dbReference type="AlphaFoldDB" id="A0A9D1G0R2"/>
<reference evidence="8" key="2">
    <citation type="journal article" date="2021" name="PeerJ">
        <title>Extensive microbial diversity within the chicken gut microbiome revealed by metagenomics and culture.</title>
        <authorList>
            <person name="Gilroy R."/>
            <person name="Ravi A."/>
            <person name="Getino M."/>
            <person name="Pursley I."/>
            <person name="Horton D.L."/>
            <person name="Alikhan N.F."/>
            <person name="Baker D."/>
            <person name="Gharbi K."/>
            <person name="Hall N."/>
            <person name="Watson M."/>
            <person name="Adriaenssens E.M."/>
            <person name="Foster-Nyarko E."/>
            <person name="Jarju S."/>
            <person name="Secka A."/>
            <person name="Antonio M."/>
            <person name="Oren A."/>
            <person name="Chaudhuri R.R."/>
            <person name="La Ragione R."/>
            <person name="Hildebrand F."/>
            <person name="Pallen M.J."/>
        </authorList>
    </citation>
    <scope>NUCLEOTIDE SEQUENCE</scope>
    <source>
        <strain evidence="8">13766</strain>
    </source>
</reference>
<dbReference type="FunFam" id="3.20.20.70:FF:000044">
    <property type="entry name" value="Deoxyribose-phosphate aldolase"/>
    <property type="match status" value="1"/>
</dbReference>
<proteinExistence type="inferred from homology"/>
<sequence>MELNSYIDHTLLKPDATYAQIEAVAQEAIAHHFASVCANPIHVKRLAALLAGTGVHVCTVIGFPLGANAPEVKAFEAETALRDGAEELDMVINVGALKSGDLALVKRDIEGVVRAAAGHIVKVIIETGLLTGEEKRTACRLAKEAGASFVKTCTGFSGGAANAQDIRLMRETVGPEMGVKASGGIRSRESALELIAAGANRIGTSSGLTIISGEKC</sequence>
<comment type="function">
    <text evidence="6 7">Catalyzes a reversible aldol reaction between acetaldehyde and D-glyceraldehyde 3-phosphate to generate 2-deoxy-D-ribose 5-phosphate.</text>
</comment>
<comment type="subcellular location">
    <subcellularLocation>
        <location evidence="7">Cytoplasm</location>
    </subcellularLocation>
</comment>
<dbReference type="Proteomes" id="UP000824140">
    <property type="component" value="Unassembled WGS sequence"/>
</dbReference>
<dbReference type="Pfam" id="PF01791">
    <property type="entry name" value="DeoC"/>
    <property type="match status" value="1"/>
</dbReference>
<dbReference type="SMART" id="SM01133">
    <property type="entry name" value="DeoC"/>
    <property type="match status" value="1"/>
</dbReference>
<evidence type="ECO:0000313" key="9">
    <source>
        <dbReference type="Proteomes" id="UP000824140"/>
    </source>
</evidence>
<dbReference type="NCBIfam" id="TIGR00126">
    <property type="entry name" value="deoC"/>
    <property type="match status" value="1"/>
</dbReference>
<evidence type="ECO:0000256" key="7">
    <source>
        <dbReference type="HAMAP-Rule" id="MF_00114"/>
    </source>
</evidence>
<protein>
    <recommendedName>
        <fullName evidence="7">Deoxyribose-phosphate aldolase</fullName>
        <shortName evidence="7">DERA</shortName>
        <ecNumber evidence="7">4.1.2.4</ecNumber>
    </recommendedName>
    <alternativeName>
        <fullName evidence="7">2-deoxy-D-ribose 5-phosphate aldolase</fullName>
    </alternativeName>
    <alternativeName>
        <fullName evidence="7">Phosphodeoxyriboaldolase</fullName>
        <shortName evidence="7">Deoxyriboaldolase</shortName>
    </alternativeName>
</protein>
<dbReference type="HAMAP" id="MF_00114">
    <property type="entry name" value="DeoC_type1"/>
    <property type="match status" value="1"/>
</dbReference>
<dbReference type="CDD" id="cd00959">
    <property type="entry name" value="DeoC"/>
    <property type="match status" value="1"/>
</dbReference>
<dbReference type="GO" id="GO:0005737">
    <property type="term" value="C:cytoplasm"/>
    <property type="evidence" value="ECO:0007669"/>
    <property type="project" value="UniProtKB-SubCell"/>
</dbReference>
<dbReference type="PANTHER" id="PTHR10889:SF1">
    <property type="entry name" value="DEOXYRIBOSE-PHOSPHATE ALDOLASE"/>
    <property type="match status" value="1"/>
</dbReference>
<dbReference type="GO" id="GO:0016052">
    <property type="term" value="P:carbohydrate catabolic process"/>
    <property type="evidence" value="ECO:0007669"/>
    <property type="project" value="TreeGrafter"/>
</dbReference>
<gene>
    <name evidence="7 8" type="primary">deoC</name>
    <name evidence="8" type="ORF">IAA84_08950</name>
</gene>
<organism evidence="8 9">
    <name type="scientific">Candidatus Alectryocaccomicrobium excrementavium</name>
    <dbReference type="NCBI Taxonomy" id="2840668"/>
    <lineage>
        <taxon>Bacteria</taxon>
        <taxon>Bacillati</taxon>
        <taxon>Bacillota</taxon>
        <taxon>Clostridia</taxon>
        <taxon>Candidatus Alectryocaccomicrobium</taxon>
    </lineage>
</organism>
<dbReference type="SUPFAM" id="SSF51569">
    <property type="entry name" value="Aldolase"/>
    <property type="match status" value="1"/>
</dbReference>
<keyword evidence="3 7" id="KW-0456">Lyase</keyword>
<reference evidence="8" key="1">
    <citation type="submission" date="2020-10" db="EMBL/GenBank/DDBJ databases">
        <authorList>
            <person name="Gilroy R."/>
        </authorList>
    </citation>
    <scope>NUCLEOTIDE SEQUENCE</scope>
    <source>
        <strain evidence="8">13766</strain>
    </source>
</reference>